<sequence length="162" mass="17889">MSPERSAPPATVSSVRSAPFSELDPRTAYLLWRLRSEVFVVEQHCPYLDLDGRDLEPQTVHLWVETAEDPGTPLGTLRILQEPDGSTLRIGRVVVAEQHRGAGLAAQLMQAALDQVGERRCVLDAQAHLAHWYARFGFAPSGPEFLEDGIPHVPMTRPATTD</sequence>
<dbReference type="SUPFAM" id="SSF55729">
    <property type="entry name" value="Acyl-CoA N-acyltransferases (Nat)"/>
    <property type="match status" value="1"/>
</dbReference>
<dbReference type="Proteomes" id="UP000198881">
    <property type="component" value="Unassembled WGS sequence"/>
</dbReference>
<evidence type="ECO:0000256" key="1">
    <source>
        <dbReference type="ARBA" id="ARBA00022679"/>
    </source>
</evidence>
<dbReference type="OrthoDB" id="9796171at2"/>
<keyword evidence="5" id="KW-1185">Reference proteome</keyword>
<dbReference type="EMBL" id="FPCG01000001">
    <property type="protein sequence ID" value="SFV20318.1"/>
    <property type="molecule type" value="Genomic_DNA"/>
</dbReference>
<dbReference type="RefSeq" id="WP_091693237.1">
    <property type="nucleotide sequence ID" value="NZ_FPCG01000001.1"/>
</dbReference>
<dbReference type="PANTHER" id="PTHR43877">
    <property type="entry name" value="AMINOALKYLPHOSPHONATE N-ACETYLTRANSFERASE-RELATED-RELATED"/>
    <property type="match status" value="1"/>
</dbReference>
<keyword evidence="1" id="KW-0808">Transferase</keyword>
<dbReference type="InterPro" id="IPR050832">
    <property type="entry name" value="Bact_Acetyltransf"/>
</dbReference>
<evidence type="ECO:0000259" key="3">
    <source>
        <dbReference type="PROSITE" id="PS51186"/>
    </source>
</evidence>
<keyword evidence="2" id="KW-0012">Acyltransferase</keyword>
<organism evidence="4 5">
    <name type="scientific">Micrococcus terreus</name>
    <dbReference type="NCBI Taxonomy" id="574650"/>
    <lineage>
        <taxon>Bacteria</taxon>
        <taxon>Bacillati</taxon>
        <taxon>Actinomycetota</taxon>
        <taxon>Actinomycetes</taxon>
        <taxon>Micrococcales</taxon>
        <taxon>Micrococcaceae</taxon>
        <taxon>Micrococcus</taxon>
    </lineage>
</organism>
<dbReference type="InterPro" id="IPR016181">
    <property type="entry name" value="Acyl_CoA_acyltransferase"/>
</dbReference>
<proteinExistence type="predicted"/>
<evidence type="ECO:0000313" key="4">
    <source>
        <dbReference type="EMBL" id="SFV20318.1"/>
    </source>
</evidence>
<dbReference type="PROSITE" id="PS51186">
    <property type="entry name" value="GNAT"/>
    <property type="match status" value="1"/>
</dbReference>
<dbReference type="Pfam" id="PF13673">
    <property type="entry name" value="Acetyltransf_10"/>
    <property type="match status" value="1"/>
</dbReference>
<dbReference type="GO" id="GO:0016747">
    <property type="term" value="F:acyltransferase activity, transferring groups other than amino-acyl groups"/>
    <property type="evidence" value="ECO:0007669"/>
    <property type="project" value="InterPro"/>
</dbReference>
<dbReference type="STRING" id="574650.SAMN04487966_101305"/>
<reference evidence="4 5" key="1">
    <citation type="submission" date="2016-10" db="EMBL/GenBank/DDBJ databases">
        <authorList>
            <person name="de Groot N.N."/>
        </authorList>
    </citation>
    <scope>NUCLEOTIDE SEQUENCE [LARGE SCALE GENOMIC DNA]</scope>
    <source>
        <strain evidence="4 5">CGMCC 1.7054</strain>
    </source>
</reference>
<dbReference type="CDD" id="cd04301">
    <property type="entry name" value="NAT_SF"/>
    <property type="match status" value="1"/>
</dbReference>
<evidence type="ECO:0000313" key="5">
    <source>
        <dbReference type="Proteomes" id="UP000198881"/>
    </source>
</evidence>
<dbReference type="InterPro" id="IPR000182">
    <property type="entry name" value="GNAT_dom"/>
</dbReference>
<accession>A0A1I7MEH3</accession>
<dbReference type="AlphaFoldDB" id="A0A1I7MEH3"/>
<dbReference type="Gene3D" id="3.40.630.30">
    <property type="match status" value="1"/>
</dbReference>
<protein>
    <submittedName>
        <fullName evidence="4">ElaA protein</fullName>
    </submittedName>
</protein>
<evidence type="ECO:0000256" key="2">
    <source>
        <dbReference type="ARBA" id="ARBA00023315"/>
    </source>
</evidence>
<feature type="domain" description="N-acetyltransferase" evidence="3">
    <location>
        <begin position="18"/>
        <end position="160"/>
    </location>
</feature>
<name>A0A1I7MEH3_9MICC</name>
<gene>
    <name evidence="4" type="ORF">SAMN04487966_101305</name>
</gene>